<dbReference type="InterPro" id="IPR004143">
    <property type="entry name" value="BPL_LPL_catalytic"/>
</dbReference>
<evidence type="ECO:0000256" key="8">
    <source>
        <dbReference type="SAM" id="Phobius"/>
    </source>
</evidence>
<evidence type="ECO:0000256" key="2">
    <source>
        <dbReference type="ARBA" id="ARBA00009310"/>
    </source>
</evidence>
<keyword evidence="11" id="KW-1185">Reference proteome</keyword>
<evidence type="ECO:0000256" key="6">
    <source>
        <dbReference type="ARBA" id="ARBA00022989"/>
    </source>
</evidence>
<dbReference type="Pfam" id="PF05602">
    <property type="entry name" value="CLPTM1"/>
    <property type="match status" value="1"/>
</dbReference>
<feature type="transmembrane region" description="Helical" evidence="8">
    <location>
        <begin position="1111"/>
        <end position="1130"/>
    </location>
</feature>
<dbReference type="PANTHER" id="PTHR12835">
    <property type="entry name" value="BIOTIN PROTEIN LIGASE"/>
    <property type="match status" value="1"/>
</dbReference>
<dbReference type="SUPFAM" id="SSF55681">
    <property type="entry name" value="Class II aaRS and biotin synthetases"/>
    <property type="match status" value="1"/>
</dbReference>
<comment type="subcellular location">
    <subcellularLocation>
        <location evidence="1">Membrane</location>
        <topology evidence="1">Multi-pass membrane protein</topology>
    </subcellularLocation>
</comment>
<dbReference type="PANTHER" id="PTHR12835:SF5">
    <property type="entry name" value="BIOTIN--PROTEIN LIGASE"/>
    <property type="match status" value="1"/>
</dbReference>
<keyword evidence="5 8" id="KW-0812">Transmembrane</keyword>
<dbReference type="GO" id="GO:0005737">
    <property type="term" value="C:cytoplasm"/>
    <property type="evidence" value="ECO:0007669"/>
    <property type="project" value="TreeGrafter"/>
</dbReference>
<evidence type="ECO:0000256" key="7">
    <source>
        <dbReference type="ARBA" id="ARBA00023136"/>
    </source>
</evidence>
<organism evidence="10 11">
    <name type="scientific">Coemansia pectinata</name>
    <dbReference type="NCBI Taxonomy" id="1052879"/>
    <lineage>
        <taxon>Eukaryota</taxon>
        <taxon>Fungi</taxon>
        <taxon>Fungi incertae sedis</taxon>
        <taxon>Zoopagomycota</taxon>
        <taxon>Kickxellomycotina</taxon>
        <taxon>Kickxellomycetes</taxon>
        <taxon>Kickxellales</taxon>
        <taxon>Kickxellaceae</taxon>
        <taxon>Coemansia</taxon>
    </lineage>
</organism>
<feature type="transmembrane region" description="Helical" evidence="8">
    <location>
        <begin position="1246"/>
        <end position="1268"/>
    </location>
</feature>
<accession>A0A9W8GX14</accession>
<protein>
    <submittedName>
        <fullName evidence="10">Biotin holocarboxylase synthetase</fullName>
    </submittedName>
</protein>
<gene>
    <name evidence="10" type="primary">BPL1</name>
    <name evidence="10" type="ORF">GGI19_002018</name>
</gene>
<feature type="domain" description="BPL/LPL catalytic" evidence="9">
    <location>
        <begin position="434"/>
        <end position="642"/>
    </location>
</feature>
<dbReference type="InterPro" id="IPR004408">
    <property type="entry name" value="Biotin_CoA_COase_ligase"/>
</dbReference>
<dbReference type="GO" id="GO:0016020">
    <property type="term" value="C:membrane"/>
    <property type="evidence" value="ECO:0007669"/>
    <property type="project" value="UniProtKB-SubCell"/>
</dbReference>
<evidence type="ECO:0000259" key="9">
    <source>
        <dbReference type="PROSITE" id="PS51733"/>
    </source>
</evidence>
<evidence type="ECO:0000313" key="11">
    <source>
        <dbReference type="Proteomes" id="UP001140011"/>
    </source>
</evidence>
<evidence type="ECO:0000313" key="10">
    <source>
        <dbReference type="EMBL" id="KAJ2754969.1"/>
    </source>
</evidence>
<sequence>MVLLNVLVYSGPGIGPNAYAYLIRTLRQFLSHRYAIIPVEPETLRKEPWESKAAMLVMPGGRDLPYVASMNGEINQRIKKWVQNGGRYLGFCAGGYYGSGRCEFEPGTSMEVVGDRELALFPGTCLGCAYPGYNYKTEDGARAAEVMVDRSAFGVSESTWKDDPDKVRIYYNGGGYFLTDGFLGKQPVENNDVAVLVRYASDVSDPRDRSKRVANAPAIVSCKVGSGMAVLSGLHPEYAWDFLAPSSYTQPYNQQLVPHLRSHDAYRRRLLGAIFAHMRIDVDSDALLDEVASEHSMRIPAATPTFIAPARVSGVAAVSATMYALNSVATIRGEIQVAGVSDMVLQDAEDIHITNACPGDECRRVPRKYQQAVFAPLSPNAAAIRDGALLTDSGNVDRSDSMLVICTQDTLPGAQETPRFDMKLAIKYMQEVKAHTAGSWLMYSDTTGSTQTFLERNTKLQALLPNGTVNVATIQLAGRGRGRNAWVSPVGCLQFTMLLRHPNLKQAPVVMLQYLIALAVVESVKAQPGYEAIPLRLKWPNDLYAELPSSDTNADSSDGSDGSETSFVKIGGVLVSSSFKANEFTLLFGCGVNVANPLPTTSINKLIHQHNLRTGSKLAPISMEKALALITAKFEEFYRQFLLHGFEPFLKLYYGNWLHTGQAVTLVDQGRERAKITGLCPTAGLLQVRSIDNPGRAYNLQPDGNSFDMLQGLISRKVRAMGLVSKAVSLLAFVAFGWYLVRITLVSMQLFYPTLHVPVLKPHVKLPPGTTFHAMAWQEPFEYEAAMYVSTMESFLPQPEQFFNSSERIWHVGPESLSQRRAKFDTTLSIALPDTVRTNNGTVLYAFLFVQRAGQMNPHPDLTDEFVAYARATLTSVRPRQVERKHALLGESSESKEDREMNNALLEAGPWVPHSKTRVSWEIVLEDHKFPEWSFPLDLAPYLRVSKYRGRKERPYIPLIWENPIAVQAKHWIPLTNQTRISQDVPLDAKTIDVDVSLSGIILGWFRLCNYAHQGLSELSSPRALIRHSESDVDNLKEMVYEVNPTMLAITIIAMTFHMLFEFLAYKEDVSFWSGKSVSNLQGISRSSMLMKFASSWISFFYLYDRRKDTNIVVLLGAGAGALVEAWKLTKVLSVRDLLPFKRASKGLATVDSKEKSADSADAVLRDQVQREVDQQTAWYMVRVCVPAIIAYAAFSLVFLHHESYISWFLHVSLASVYTLEFIQMWPQLLINHKLKTVDMLPLAAFLYRFLLTFIDDLYALVVPMPLIERIGTLRDDVVFIVLCYQWYKFPRRKADKQKKE</sequence>
<evidence type="ECO:0000256" key="1">
    <source>
        <dbReference type="ARBA" id="ARBA00004141"/>
    </source>
</evidence>
<dbReference type="InterPro" id="IPR029062">
    <property type="entry name" value="Class_I_gatase-like"/>
</dbReference>
<dbReference type="EMBL" id="JANBUH010000085">
    <property type="protein sequence ID" value="KAJ2754969.1"/>
    <property type="molecule type" value="Genomic_DNA"/>
</dbReference>
<dbReference type="InterPro" id="IPR019197">
    <property type="entry name" value="Biotin-prot_ligase_N"/>
</dbReference>
<dbReference type="SUPFAM" id="SSF52317">
    <property type="entry name" value="Class I glutamine amidotransferase-like"/>
    <property type="match status" value="1"/>
</dbReference>
<dbReference type="OrthoDB" id="10250105at2759"/>
<keyword evidence="7 8" id="KW-0472">Membrane</keyword>
<dbReference type="PROSITE" id="PS51733">
    <property type="entry name" value="BPL_LPL_CATALYTIC"/>
    <property type="match status" value="1"/>
</dbReference>
<dbReference type="Pfam" id="PF03099">
    <property type="entry name" value="BPL_LplA_LipB"/>
    <property type="match status" value="1"/>
</dbReference>
<name>A0A9W8GX14_9FUNG</name>
<evidence type="ECO:0000256" key="4">
    <source>
        <dbReference type="ARBA" id="ARBA00022598"/>
    </source>
</evidence>
<feature type="transmembrane region" description="Helical" evidence="8">
    <location>
        <begin position="1047"/>
        <end position="1066"/>
    </location>
</feature>
<proteinExistence type="inferred from homology"/>
<keyword evidence="6 8" id="KW-1133">Transmembrane helix</keyword>
<feature type="transmembrane region" description="Helical" evidence="8">
    <location>
        <begin position="1086"/>
        <end position="1104"/>
    </location>
</feature>
<dbReference type="Gene3D" id="3.40.50.880">
    <property type="match status" value="1"/>
</dbReference>
<feature type="transmembrane region" description="Helical" evidence="8">
    <location>
        <begin position="1207"/>
        <end position="1226"/>
    </location>
</feature>
<feature type="transmembrane region" description="Helical" evidence="8">
    <location>
        <begin position="1178"/>
        <end position="1200"/>
    </location>
</feature>
<dbReference type="CDD" id="cd03144">
    <property type="entry name" value="GATase1_ScBLP_like"/>
    <property type="match status" value="1"/>
</dbReference>
<comment type="caution">
    <text evidence="10">The sequence shown here is derived from an EMBL/GenBank/DDBJ whole genome shotgun (WGS) entry which is preliminary data.</text>
</comment>
<evidence type="ECO:0000256" key="5">
    <source>
        <dbReference type="ARBA" id="ARBA00022692"/>
    </source>
</evidence>
<dbReference type="Gene3D" id="3.30.930.10">
    <property type="entry name" value="Bira Bifunctional Protein, Domain 2"/>
    <property type="match status" value="1"/>
</dbReference>
<dbReference type="Pfam" id="PF09825">
    <property type="entry name" value="BPL_N"/>
    <property type="match status" value="1"/>
</dbReference>
<reference evidence="10" key="1">
    <citation type="submission" date="2022-07" db="EMBL/GenBank/DDBJ databases">
        <title>Phylogenomic reconstructions and comparative analyses of Kickxellomycotina fungi.</title>
        <authorList>
            <person name="Reynolds N.K."/>
            <person name="Stajich J.E."/>
            <person name="Barry K."/>
            <person name="Grigoriev I.V."/>
            <person name="Crous P."/>
            <person name="Smith M.E."/>
        </authorList>
    </citation>
    <scope>NUCLEOTIDE SEQUENCE</scope>
    <source>
        <strain evidence="10">BCRC 34297</strain>
    </source>
</reference>
<dbReference type="InterPro" id="IPR008429">
    <property type="entry name" value="CLPTM1"/>
</dbReference>
<dbReference type="InterPro" id="IPR045864">
    <property type="entry name" value="aa-tRNA-synth_II/BPL/LPL"/>
</dbReference>
<feature type="transmembrane region" description="Helical" evidence="8">
    <location>
        <begin position="720"/>
        <end position="741"/>
    </location>
</feature>
<dbReference type="GO" id="GO:0004077">
    <property type="term" value="F:biotin--[biotin carboxyl-carrier protein] ligase activity"/>
    <property type="evidence" value="ECO:0007669"/>
    <property type="project" value="InterPro"/>
</dbReference>
<comment type="similarity">
    <text evidence="3">Belongs to the biotin--protein ligase family.</text>
</comment>
<comment type="similarity">
    <text evidence="2">Belongs to the CLPTM1 family.</text>
</comment>
<dbReference type="CDD" id="cd16442">
    <property type="entry name" value="BPL"/>
    <property type="match status" value="1"/>
</dbReference>
<keyword evidence="4" id="KW-0436">Ligase</keyword>
<evidence type="ECO:0000256" key="3">
    <source>
        <dbReference type="ARBA" id="ARBA00009934"/>
    </source>
</evidence>
<dbReference type="Proteomes" id="UP001140011">
    <property type="component" value="Unassembled WGS sequence"/>
</dbReference>